<name>A0AAJ1BBY3_9ACTO</name>
<dbReference type="InterPro" id="IPR058593">
    <property type="entry name" value="ARB_07466-like_C"/>
</dbReference>
<dbReference type="AlphaFoldDB" id="A0AAJ1BBY3"/>
<proteinExistence type="predicted"/>
<dbReference type="EMBL" id="JAKNHJ010000010">
    <property type="protein sequence ID" value="MCG4618075.1"/>
    <property type="molecule type" value="Genomic_DNA"/>
</dbReference>
<evidence type="ECO:0000259" key="3">
    <source>
        <dbReference type="Pfam" id="PF26571"/>
    </source>
</evidence>
<evidence type="ECO:0000256" key="2">
    <source>
        <dbReference type="SAM" id="SignalP"/>
    </source>
</evidence>
<evidence type="ECO:0000256" key="1">
    <source>
        <dbReference type="SAM" id="MobiDB-lite"/>
    </source>
</evidence>
<feature type="chain" id="PRO_5042529038" description="ARB-07466-like C-terminal domain-containing protein" evidence="2">
    <location>
        <begin position="22"/>
        <end position="214"/>
    </location>
</feature>
<feature type="domain" description="ARB-07466-like C-terminal" evidence="3">
    <location>
        <begin position="102"/>
        <end position="199"/>
    </location>
</feature>
<protein>
    <recommendedName>
        <fullName evidence="3">ARB-07466-like C-terminal domain-containing protein</fullName>
    </recommendedName>
</protein>
<dbReference type="RefSeq" id="WP_024059749.1">
    <property type="nucleotide sequence ID" value="NZ_JAGZVZ010000002.1"/>
</dbReference>
<dbReference type="Pfam" id="PF26571">
    <property type="entry name" value="VldE"/>
    <property type="match status" value="1"/>
</dbReference>
<gene>
    <name evidence="4" type="ORF">L0M99_06165</name>
</gene>
<accession>A0AAJ1BBY3</accession>
<reference evidence="4" key="1">
    <citation type="submission" date="2022-01" db="EMBL/GenBank/DDBJ databases">
        <title>Collection of gut derived symbiotic bacterial strains cultured from healthy donors.</title>
        <authorList>
            <person name="Lin H."/>
            <person name="Kohout C."/>
            <person name="Waligurski E."/>
            <person name="Pamer E.G."/>
        </authorList>
    </citation>
    <scope>NUCLEOTIDE SEQUENCE</scope>
    <source>
        <strain evidence="4">DFI.7.46</strain>
    </source>
</reference>
<keyword evidence="2" id="KW-0732">Signal</keyword>
<evidence type="ECO:0000313" key="5">
    <source>
        <dbReference type="Proteomes" id="UP001200537"/>
    </source>
</evidence>
<evidence type="ECO:0000313" key="4">
    <source>
        <dbReference type="EMBL" id="MCG4618075.1"/>
    </source>
</evidence>
<sequence length="214" mass="22748">MRKTWLMAPIVVMAAFGLVAADSVHPSVAANVPTVNVSQLANNMLQENLYNQAVSVDEQVKVATNKVSAFSAGASPVTSAKSEDASPLAAAETPNCAPPSGDSGVQPWPRQVRTMITQRFGVTNIGGLRPGDPRDHGKGQALDVMVPVSSGLGDSIANWAIANSGDLNIKYVIWKQKIWMPGRSWKGMENRGSITANHFDHVHISFNSGSGRCL</sequence>
<comment type="caution">
    <text evidence="4">The sequence shown here is derived from an EMBL/GenBank/DDBJ whole genome shotgun (WGS) entry which is preliminary data.</text>
</comment>
<dbReference type="Proteomes" id="UP001200537">
    <property type="component" value="Unassembled WGS sequence"/>
</dbReference>
<feature type="region of interest" description="Disordered" evidence="1">
    <location>
        <begin position="73"/>
        <end position="108"/>
    </location>
</feature>
<feature type="signal peptide" evidence="2">
    <location>
        <begin position="1"/>
        <end position="21"/>
    </location>
</feature>
<organism evidence="4 5">
    <name type="scientific">Varibaculum cambriense</name>
    <dbReference type="NCBI Taxonomy" id="184870"/>
    <lineage>
        <taxon>Bacteria</taxon>
        <taxon>Bacillati</taxon>
        <taxon>Actinomycetota</taxon>
        <taxon>Actinomycetes</taxon>
        <taxon>Actinomycetales</taxon>
        <taxon>Actinomycetaceae</taxon>
        <taxon>Varibaculum</taxon>
    </lineage>
</organism>